<gene>
    <name evidence="1" type="ORF">OED52_17100</name>
</gene>
<proteinExistence type="predicted"/>
<keyword evidence="2" id="KW-1185">Reference proteome</keyword>
<dbReference type="Proteomes" id="UP001156484">
    <property type="component" value="Chromosome"/>
</dbReference>
<protein>
    <submittedName>
        <fullName evidence="1">Transporter substrate-binding domain-containing protein</fullName>
    </submittedName>
</protein>
<evidence type="ECO:0000313" key="2">
    <source>
        <dbReference type="Proteomes" id="UP001156484"/>
    </source>
</evidence>
<dbReference type="EMBL" id="CP107551">
    <property type="protein sequence ID" value="UYP18357.1"/>
    <property type="molecule type" value="Genomic_DNA"/>
</dbReference>
<name>A0ACD4DED2_9NOCA</name>
<sequence length="294" mass="30482">MTRFRPFAAGALAALTVLSLAACSSSDSDEDTTVAPVAANDELAALVPEEFRGATLDAVDGDSNPPMYSRDADGNITGITLDLATAAAELLGLEISVEANSFDASIPGLQSGKYDLSLWATDVTEERKQIIDQIPIGKVGYRFLGSASDEPVGDSMDQLCGKTIAAIAGQTTVPLLEVESTDCESAGKPAITVTTFPDQASAILAVKSNRADLATVNSVSGVYISDNDTELQLTGPIFNQKFTGIATAKGNGLGEAFAAAMQELVDNGTYAEIVESYGADSMLLDSVTLNPPVE</sequence>
<accession>A0ACD4DED2</accession>
<reference evidence="1" key="1">
    <citation type="submission" date="2022-10" db="EMBL/GenBank/DDBJ databases">
        <title>Rhodococcus ferula Z13 complete genome.</title>
        <authorList>
            <person name="Long X."/>
            <person name="Zang M."/>
        </authorList>
    </citation>
    <scope>NUCLEOTIDE SEQUENCE</scope>
    <source>
        <strain evidence="1">Z13</strain>
    </source>
</reference>
<organism evidence="1 2">
    <name type="scientific">Rhodococcus sacchari</name>
    <dbReference type="NCBI Taxonomy" id="2962047"/>
    <lineage>
        <taxon>Bacteria</taxon>
        <taxon>Bacillati</taxon>
        <taxon>Actinomycetota</taxon>
        <taxon>Actinomycetes</taxon>
        <taxon>Mycobacteriales</taxon>
        <taxon>Nocardiaceae</taxon>
        <taxon>Rhodococcus</taxon>
    </lineage>
</organism>
<evidence type="ECO:0000313" key="1">
    <source>
        <dbReference type="EMBL" id="UYP18357.1"/>
    </source>
</evidence>